<keyword evidence="6" id="KW-1185">Reference proteome</keyword>
<dbReference type="Pfam" id="PF01728">
    <property type="entry name" value="FtsJ"/>
    <property type="match status" value="1"/>
</dbReference>
<name>A0A3N0ATH9_9ACTN</name>
<dbReference type="RefSeq" id="WP_117284937.1">
    <property type="nucleotide sequence ID" value="NZ_JAMTCE010000007.1"/>
</dbReference>
<dbReference type="InterPro" id="IPR004538">
    <property type="entry name" value="Hemolysin_A/TlyA"/>
</dbReference>
<protein>
    <submittedName>
        <fullName evidence="5">TlyA family rRNA (Cytidine-2'-O)-methyltransferase</fullName>
    </submittedName>
</protein>
<sequence length="251" mass="27059">MNAKPKKMRLDDLLVERGEFLDRDAALRAVVAREVRVNDMYATSAAIKVAPTADIFIRGRKQFVSRGGKKLQGALDTFGQSVAGMNCLDVGSSTGGFTDCLLQAGAARVAALDVNYGQLAWKIRQDPRVAVFERTNIKDASPAELGAPFDLIVIDVSFIGLATLAPLFPRFSRPGTIFIGLVKPQFESAHDETDRGVVRDAAVRLRTVEEVKAALTAAGFTVTGATESPITGPEGNVEYLVRAVYRNDLDS</sequence>
<dbReference type="NCBIfam" id="TIGR00478">
    <property type="entry name" value="tly"/>
    <property type="match status" value="1"/>
</dbReference>
<dbReference type="Proteomes" id="UP000278327">
    <property type="component" value="Unassembled WGS sequence"/>
</dbReference>
<dbReference type="EMBL" id="QICA01000008">
    <property type="protein sequence ID" value="RNL38173.1"/>
    <property type="molecule type" value="Genomic_DNA"/>
</dbReference>
<evidence type="ECO:0000313" key="5">
    <source>
        <dbReference type="EMBL" id="RNL38173.1"/>
    </source>
</evidence>
<keyword evidence="5" id="KW-0808">Transferase</keyword>
<dbReference type="CDD" id="cd02440">
    <property type="entry name" value="AdoMet_MTases"/>
    <property type="match status" value="1"/>
</dbReference>
<dbReference type="Gene3D" id="3.10.290.10">
    <property type="entry name" value="RNA-binding S4 domain"/>
    <property type="match status" value="1"/>
</dbReference>
<dbReference type="GO" id="GO:0008168">
    <property type="term" value="F:methyltransferase activity"/>
    <property type="evidence" value="ECO:0007669"/>
    <property type="project" value="UniProtKB-KW"/>
</dbReference>
<evidence type="ECO:0000313" key="6">
    <source>
        <dbReference type="Proteomes" id="UP000278327"/>
    </source>
</evidence>
<dbReference type="InterPro" id="IPR036986">
    <property type="entry name" value="S4_RNA-bd_sf"/>
</dbReference>
<dbReference type="PANTHER" id="PTHR32319">
    <property type="entry name" value="BACTERIAL HEMOLYSIN-LIKE PROTEIN"/>
    <property type="match status" value="1"/>
</dbReference>
<dbReference type="AlphaFoldDB" id="A0A3N0ATH9"/>
<evidence type="ECO:0000259" key="4">
    <source>
        <dbReference type="SMART" id="SM00363"/>
    </source>
</evidence>
<dbReference type="PROSITE" id="PS50889">
    <property type="entry name" value="S4"/>
    <property type="match status" value="1"/>
</dbReference>
<dbReference type="CDD" id="cd00165">
    <property type="entry name" value="S4"/>
    <property type="match status" value="1"/>
</dbReference>
<keyword evidence="5" id="KW-0489">Methyltransferase</keyword>
<dbReference type="PIRSF" id="PIRSF005578">
    <property type="entry name" value="TlyA"/>
    <property type="match status" value="1"/>
</dbReference>
<evidence type="ECO:0000256" key="1">
    <source>
        <dbReference type="ARBA" id="ARBA00022884"/>
    </source>
</evidence>
<dbReference type="GO" id="GO:0003723">
    <property type="term" value="F:RNA binding"/>
    <property type="evidence" value="ECO:0007669"/>
    <property type="project" value="UniProtKB-KW"/>
</dbReference>
<dbReference type="SUPFAM" id="SSF53335">
    <property type="entry name" value="S-adenosyl-L-methionine-dependent methyltransferases"/>
    <property type="match status" value="1"/>
</dbReference>
<proteinExistence type="inferred from homology"/>
<comment type="caution">
    <text evidence="5">The sequence shown here is derived from an EMBL/GenBank/DDBJ whole genome shotgun (WGS) entry which is preliminary data.</text>
</comment>
<reference evidence="5 6" key="1">
    <citation type="journal article" date="2019" name="Microbiol. Resour. Announc.">
        <title>Draft Genome Sequences of Type Strains of Gordonibacter faecihominis, Paraeggerthella hongkongensis, Parvibacter caecicola,Slackia equolifaciens, Slackia faecicanis, and Slackia isoflavoniconvertens.</title>
        <authorList>
            <person name="Danylec N."/>
            <person name="Stoll D.A."/>
            <person name="Dotsch A."/>
            <person name="Huch M."/>
        </authorList>
    </citation>
    <scope>NUCLEOTIDE SEQUENCE [LARGE SCALE GENOMIC DNA]</scope>
    <source>
        <strain evidence="5 6">DSM 18785</strain>
    </source>
</reference>
<evidence type="ECO:0000256" key="2">
    <source>
        <dbReference type="ARBA" id="ARBA00029460"/>
    </source>
</evidence>
<dbReference type="InterPro" id="IPR002942">
    <property type="entry name" value="S4_RNA-bd"/>
</dbReference>
<dbReference type="SUPFAM" id="SSF55174">
    <property type="entry name" value="Alpha-L RNA-binding motif"/>
    <property type="match status" value="1"/>
</dbReference>
<evidence type="ECO:0000256" key="3">
    <source>
        <dbReference type="PROSITE-ProRule" id="PRU00182"/>
    </source>
</evidence>
<organism evidence="5 6">
    <name type="scientific">Adlercreutzia equolifaciens subsp. celatus DSM 18785</name>
    <dbReference type="NCBI Taxonomy" id="1121021"/>
    <lineage>
        <taxon>Bacteria</taxon>
        <taxon>Bacillati</taxon>
        <taxon>Actinomycetota</taxon>
        <taxon>Coriobacteriia</taxon>
        <taxon>Eggerthellales</taxon>
        <taxon>Eggerthellaceae</taxon>
        <taxon>Adlercreutzia</taxon>
    </lineage>
</organism>
<feature type="domain" description="RNA-binding S4" evidence="4">
    <location>
        <begin position="8"/>
        <end position="72"/>
    </location>
</feature>
<gene>
    <name evidence="5" type="ORF">DMP10_06030</name>
</gene>
<dbReference type="Gene3D" id="3.40.50.150">
    <property type="entry name" value="Vaccinia Virus protein VP39"/>
    <property type="match status" value="1"/>
</dbReference>
<dbReference type="InterPro" id="IPR029063">
    <property type="entry name" value="SAM-dependent_MTases_sf"/>
</dbReference>
<accession>A0A3N0ATH9</accession>
<keyword evidence="1 3" id="KW-0694">RNA-binding</keyword>
<dbReference type="PANTHER" id="PTHR32319:SF0">
    <property type="entry name" value="BACTERIAL HEMOLYSIN-LIKE PROTEIN"/>
    <property type="match status" value="1"/>
</dbReference>
<dbReference type="SMART" id="SM00363">
    <property type="entry name" value="S4"/>
    <property type="match status" value="1"/>
</dbReference>
<dbReference type="InterPro" id="IPR047048">
    <property type="entry name" value="TlyA"/>
</dbReference>
<dbReference type="GO" id="GO:0032259">
    <property type="term" value="P:methylation"/>
    <property type="evidence" value="ECO:0007669"/>
    <property type="project" value="UniProtKB-KW"/>
</dbReference>
<dbReference type="InterPro" id="IPR002877">
    <property type="entry name" value="RNA_MeTrfase_FtsJ_dom"/>
</dbReference>
<comment type="similarity">
    <text evidence="2">Belongs to the TlyA family.</text>
</comment>